<evidence type="ECO:0000256" key="1">
    <source>
        <dbReference type="ARBA" id="ARBA00000971"/>
    </source>
</evidence>
<dbReference type="RefSeq" id="WP_194181614.1">
    <property type="nucleotide sequence ID" value="NZ_JADGIK010000001.1"/>
</dbReference>
<evidence type="ECO:0000256" key="4">
    <source>
        <dbReference type="RuleBase" id="RU003915"/>
    </source>
</evidence>
<evidence type="ECO:0000313" key="6">
    <source>
        <dbReference type="EMBL" id="MBF0596084.1"/>
    </source>
</evidence>
<proteinExistence type="inferred from homology"/>
<accession>A0A8J7FN53</accession>
<dbReference type="PROSITE" id="PS50059">
    <property type="entry name" value="FKBP_PPIASE"/>
    <property type="match status" value="1"/>
</dbReference>
<comment type="catalytic activity">
    <reaction evidence="1 3 4">
        <text>[protein]-peptidylproline (omega=180) = [protein]-peptidylproline (omega=0)</text>
        <dbReference type="Rhea" id="RHEA:16237"/>
        <dbReference type="Rhea" id="RHEA-COMP:10747"/>
        <dbReference type="Rhea" id="RHEA-COMP:10748"/>
        <dbReference type="ChEBI" id="CHEBI:83833"/>
        <dbReference type="ChEBI" id="CHEBI:83834"/>
        <dbReference type="EC" id="5.2.1.8"/>
    </reaction>
</comment>
<dbReference type="Gene3D" id="3.10.50.40">
    <property type="match status" value="1"/>
</dbReference>
<sequence>MKKLLLINFIFLSLWSCENKVIQYPVSYNNDDFMKRSQERGKLLLEEEISWFDKYMKDSELKFNKTESGFWISNSGIKSPNMANIGDYVHFTYQVYDIDNKLIYSSDEVGEHKAILGKANYTRGINAALQLIEPGKEAKLLLPSFLAYGGFGDQDKIGANQPIIVDLKIIDIKKH</sequence>
<dbReference type="Pfam" id="PF00254">
    <property type="entry name" value="FKBP_C"/>
    <property type="match status" value="1"/>
</dbReference>
<keyword evidence="7" id="KW-1185">Reference proteome</keyword>
<keyword evidence="3 4" id="KW-0413">Isomerase</keyword>
<comment type="similarity">
    <text evidence="4">Belongs to the FKBP-type PPIase family.</text>
</comment>
<name>A0A8J7FN53_9FLAO</name>
<dbReference type="GO" id="GO:0003755">
    <property type="term" value="F:peptidyl-prolyl cis-trans isomerase activity"/>
    <property type="evidence" value="ECO:0007669"/>
    <property type="project" value="UniProtKB-UniRule"/>
</dbReference>
<dbReference type="InterPro" id="IPR046357">
    <property type="entry name" value="PPIase_dom_sf"/>
</dbReference>
<gene>
    <name evidence="6" type="ORF">IM532_01160</name>
</gene>
<dbReference type="AlphaFoldDB" id="A0A8J7FN53"/>
<dbReference type="Proteomes" id="UP000608754">
    <property type="component" value="Unassembled WGS sequence"/>
</dbReference>
<comment type="caution">
    <text evidence="6">The sequence shown here is derived from an EMBL/GenBank/DDBJ whole genome shotgun (WGS) entry which is preliminary data.</text>
</comment>
<evidence type="ECO:0000259" key="5">
    <source>
        <dbReference type="PROSITE" id="PS50059"/>
    </source>
</evidence>
<dbReference type="InterPro" id="IPR001179">
    <property type="entry name" value="PPIase_FKBP_dom"/>
</dbReference>
<reference evidence="6" key="1">
    <citation type="submission" date="2020-10" db="EMBL/GenBank/DDBJ databases">
        <authorList>
            <person name="Lu T."/>
            <person name="Wang Q."/>
            <person name="Han X."/>
        </authorList>
    </citation>
    <scope>NUCLEOTIDE SEQUENCE</scope>
    <source>
        <strain evidence="6">WQ 117</strain>
    </source>
</reference>
<dbReference type="EC" id="5.2.1.8" evidence="4"/>
<evidence type="ECO:0000256" key="2">
    <source>
        <dbReference type="ARBA" id="ARBA00023110"/>
    </source>
</evidence>
<protein>
    <recommendedName>
        <fullName evidence="4">Peptidyl-prolyl cis-trans isomerase</fullName>
        <ecNumber evidence="4">5.2.1.8</ecNumber>
    </recommendedName>
</protein>
<evidence type="ECO:0000256" key="3">
    <source>
        <dbReference type="PROSITE-ProRule" id="PRU00277"/>
    </source>
</evidence>
<keyword evidence="2 3" id="KW-0697">Rotamase</keyword>
<dbReference type="SUPFAM" id="SSF54534">
    <property type="entry name" value="FKBP-like"/>
    <property type="match status" value="1"/>
</dbReference>
<evidence type="ECO:0000313" key="7">
    <source>
        <dbReference type="Proteomes" id="UP000608754"/>
    </source>
</evidence>
<dbReference type="EMBL" id="JADGIK010000001">
    <property type="protein sequence ID" value="MBF0596084.1"/>
    <property type="molecule type" value="Genomic_DNA"/>
</dbReference>
<organism evidence="6 7">
    <name type="scientific">Faecalibacter rhinopitheci</name>
    <dbReference type="NCBI Taxonomy" id="2779678"/>
    <lineage>
        <taxon>Bacteria</taxon>
        <taxon>Pseudomonadati</taxon>
        <taxon>Bacteroidota</taxon>
        <taxon>Flavobacteriia</taxon>
        <taxon>Flavobacteriales</taxon>
        <taxon>Weeksellaceae</taxon>
        <taxon>Faecalibacter</taxon>
    </lineage>
</organism>
<feature type="domain" description="PPIase FKBP-type" evidence="5">
    <location>
        <begin position="86"/>
        <end position="173"/>
    </location>
</feature>